<feature type="transmembrane region" description="Helical" evidence="1">
    <location>
        <begin position="47"/>
        <end position="69"/>
    </location>
</feature>
<feature type="transmembrane region" description="Helical" evidence="1">
    <location>
        <begin position="147"/>
        <end position="172"/>
    </location>
</feature>
<dbReference type="OrthoDB" id="10391459at2759"/>
<keyword evidence="3" id="KW-1185">Reference proteome</keyword>
<proteinExistence type="predicted"/>
<evidence type="ECO:0000313" key="2">
    <source>
        <dbReference type="EMBL" id="TPP66464.1"/>
    </source>
</evidence>
<evidence type="ECO:0000256" key="1">
    <source>
        <dbReference type="SAM" id="Phobius"/>
    </source>
</evidence>
<dbReference type="Proteomes" id="UP000316759">
    <property type="component" value="Unassembled WGS sequence"/>
</dbReference>
<accession>A0A504YYC5</accession>
<evidence type="ECO:0000313" key="3">
    <source>
        <dbReference type="Proteomes" id="UP000316759"/>
    </source>
</evidence>
<dbReference type="EMBL" id="SUNJ01001789">
    <property type="protein sequence ID" value="TPP66464.1"/>
    <property type="molecule type" value="Genomic_DNA"/>
</dbReference>
<keyword evidence="1" id="KW-0472">Membrane</keyword>
<protein>
    <submittedName>
        <fullName evidence="2">Uncharacterized protein</fullName>
    </submittedName>
</protein>
<name>A0A504YYC5_FASGI</name>
<keyword evidence="1" id="KW-1133">Transmembrane helix</keyword>
<comment type="caution">
    <text evidence="2">The sequence shown here is derived from an EMBL/GenBank/DDBJ whole genome shotgun (WGS) entry which is preliminary data.</text>
</comment>
<feature type="non-terminal residue" evidence="2">
    <location>
        <position position="1"/>
    </location>
</feature>
<dbReference type="AlphaFoldDB" id="A0A504YYC5"/>
<feature type="transmembrane region" description="Helical" evidence="1">
    <location>
        <begin position="89"/>
        <end position="109"/>
    </location>
</feature>
<sequence length="228" mass="27016">RTTVDQYVRAALIKRYKLRHQYFVVHFSSLTRPFCAPYPVIEWRRSSLATVLVAPCLALIGLALMLYFLRFWMRTLTVDEHRGYERLSVSFILFVSGFTYKLALFFLHLEYLREKVTYSINLPYIFTRWGLVLRQNTEITYAYCYDLLWVSMILVELAAIILLLSMLLIFCLESEADIMEKTINYRLSLPRYSTWDTSRPLPEMEEDDDETTETLPVPQKNAVYFDVH</sequence>
<reference evidence="2 3" key="1">
    <citation type="submission" date="2019-04" db="EMBL/GenBank/DDBJ databases">
        <title>Annotation for the trematode Fasciola gigantica.</title>
        <authorList>
            <person name="Choi Y.-J."/>
        </authorList>
    </citation>
    <scope>NUCLEOTIDE SEQUENCE [LARGE SCALE GENOMIC DNA]</scope>
    <source>
        <strain evidence="2">Uganda_cow_1</strain>
    </source>
</reference>
<gene>
    <name evidence="2" type="ORF">FGIG_01805</name>
</gene>
<keyword evidence="1" id="KW-0812">Transmembrane</keyword>
<organism evidence="2 3">
    <name type="scientific">Fasciola gigantica</name>
    <name type="common">Giant liver fluke</name>
    <dbReference type="NCBI Taxonomy" id="46835"/>
    <lineage>
        <taxon>Eukaryota</taxon>
        <taxon>Metazoa</taxon>
        <taxon>Spiralia</taxon>
        <taxon>Lophotrochozoa</taxon>
        <taxon>Platyhelminthes</taxon>
        <taxon>Trematoda</taxon>
        <taxon>Digenea</taxon>
        <taxon>Plagiorchiida</taxon>
        <taxon>Echinostomata</taxon>
        <taxon>Echinostomatoidea</taxon>
        <taxon>Fasciolidae</taxon>
        <taxon>Fasciola</taxon>
    </lineage>
</organism>